<proteinExistence type="predicted"/>
<organism evidence="2 3">
    <name type="scientific">Polarella glacialis</name>
    <name type="common">Dinoflagellate</name>
    <dbReference type="NCBI Taxonomy" id="89957"/>
    <lineage>
        <taxon>Eukaryota</taxon>
        <taxon>Sar</taxon>
        <taxon>Alveolata</taxon>
        <taxon>Dinophyceae</taxon>
        <taxon>Suessiales</taxon>
        <taxon>Suessiaceae</taxon>
        <taxon>Polarella</taxon>
    </lineage>
</organism>
<feature type="non-terminal residue" evidence="2">
    <location>
        <position position="1"/>
    </location>
</feature>
<comment type="caution">
    <text evidence="2">The sequence shown here is derived from an EMBL/GenBank/DDBJ whole genome shotgun (WGS) entry which is preliminary data.</text>
</comment>
<sequence>GRPSTGSRRTSLSGTQRRVSTHTRRVSGAGSKRLSGSGSAQRPILRQGKARSTAGARSFRFWGWCSGRADRGRRVTFRSTVKVSEFSRRLGGGDGVPTDGSVVALGLGKVVATSSVATASGPRAQSDQISWMSAELREQALEASMGRERFTKARAQQVPEMSQLLERRKLSREDGKDMVLMPSSFAEARARALEVSAEVEAGKAAEKKVIPYFPKLFAAATVAEVYSQLSLHTVSA</sequence>
<dbReference type="AlphaFoldDB" id="A0A813KT21"/>
<protein>
    <submittedName>
        <fullName evidence="2">Uncharacterized protein</fullName>
    </submittedName>
</protein>
<evidence type="ECO:0000256" key="1">
    <source>
        <dbReference type="SAM" id="MobiDB-lite"/>
    </source>
</evidence>
<dbReference type="EMBL" id="CAJNNW010032290">
    <property type="protein sequence ID" value="CAE8712219.1"/>
    <property type="molecule type" value="Genomic_DNA"/>
</dbReference>
<gene>
    <name evidence="2" type="ORF">PGLA2088_LOCUS36925</name>
</gene>
<evidence type="ECO:0000313" key="3">
    <source>
        <dbReference type="Proteomes" id="UP000626109"/>
    </source>
</evidence>
<feature type="region of interest" description="Disordered" evidence="1">
    <location>
        <begin position="1"/>
        <end position="52"/>
    </location>
</feature>
<reference evidence="2" key="1">
    <citation type="submission" date="2021-02" db="EMBL/GenBank/DDBJ databases">
        <authorList>
            <person name="Dougan E. K."/>
            <person name="Rhodes N."/>
            <person name="Thang M."/>
            <person name="Chan C."/>
        </authorList>
    </citation>
    <scope>NUCLEOTIDE SEQUENCE</scope>
</reference>
<dbReference type="Proteomes" id="UP000626109">
    <property type="component" value="Unassembled WGS sequence"/>
</dbReference>
<evidence type="ECO:0000313" key="2">
    <source>
        <dbReference type="EMBL" id="CAE8712219.1"/>
    </source>
</evidence>
<accession>A0A813KT21</accession>
<feature type="compositionally biased region" description="Low complexity" evidence="1">
    <location>
        <begin position="1"/>
        <end position="18"/>
    </location>
</feature>
<name>A0A813KT21_POLGL</name>